<dbReference type="EMBL" id="BTGC01000008">
    <property type="protein sequence ID" value="GMM51554.1"/>
    <property type="molecule type" value="Genomic_DNA"/>
</dbReference>
<dbReference type="CDD" id="cd08249">
    <property type="entry name" value="enoyl_reductase_like"/>
    <property type="match status" value="1"/>
</dbReference>
<reference evidence="2 3" key="1">
    <citation type="journal article" date="2023" name="Elife">
        <title>Identification of key yeast species and microbe-microbe interactions impacting larval growth of Drosophila in the wild.</title>
        <authorList>
            <person name="Mure A."/>
            <person name="Sugiura Y."/>
            <person name="Maeda R."/>
            <person name="Honda K."/>
            <person name="Sakurai N."/>
            <person name="Takahashi Y."/>
            <person name="Watada M."/>
            <person name="Katoh T."/>
            <person name="Gotoh A."/>
            <person name="Gotoh Y."/>
            <person name="Taniguchi I."/>
            <person name="Nakamura K."/>
            <person name="Hayashi T."/>
            <person name="Katayama T."/>
            <person name="Uemura T."/>
            <person name="Hattori Y."/>
        </authorList>
    </citation>
    <scope>NUCLEOTIDE SEQUENCE [LARGE SCALE GENOMIC DNA]</scope>
    <source>
        <strain evidence="2 3">SB-73</strain>
    </source>
</reference>
<dbReference type="SUPFAM" id="SSF51735">
    <property type="entry name" value="NAD(P)-binding Rossmann-fold domains"/>
    <property type="match status" value="1"/>
</dbReference>
<evidence type="ECO:0000259" key="1">
    <source>
        <dbReference type="SMART" id="SM00829"/>
    </source>
</evidence>
<protein>
    <recommendedName>
        <fullName evidence="1">Enoyl reductase (ER) domain-containing protein</fullName>
    </recommendedName>
</protein>
<name>A0AAV5RJ33_STABA</name>
<dbReference type="PANTHER" id="PTHR45348">
    <property type="entry name" value="HYPOTHETICAL OXIDOREDUCTASE (EUROFUNG)"/>
    <property type="match status" value="1"/>
</dbReference>
<evidence type="ECO:0000313" key="2">
    <source>
        <dbReference type="EMBL" id="GMM51554.1"/>
    </source>
</evidence>
<dbReference type="Pfam" id="PF08240">
    <property type="entry name" value="ADH_N"/>
    <property type="match status" value="1"/>
</dbReference>
<sequence length="353" mass="38255">MTESRELYVAVGGKVIPWQVPIRPLAPTEVRVKVHSVAVNPIDWKTVENNLADGAGQGNDFSGVVIAVGTDVKDYKQGDTVAGAVAGGDVDNPENGSFTNILTVDRKYLFKLPHSLSKSTHSWHISDGIPVTFEQAASVGLAIDTTAVAFGRSKPEKGEWALIYGVTTSTGFVAAQYARNLGYSVIGVSAPFPEIIDVLGIESLDRNDPEWPEKAKKLAGDKITFALDCVTKDPLDKIFSTLTKEQPAVLASLDPGASLPEGHESANPKVTLKPVLYFNLFQKVKKLGSLALPENPEVYNNSEAYFDIINTQLFKNQIRTLPITIVHGLDKLEEAFDLSKKARGTKIVVNLKI</sequence>
<dbReference type="PANTHER" id="PTHR45348:SF2">
    <property type="entry name" value="ZINC-TYPE ALCOHOL DEHYDROGENASE-LIKE PROTEIN C2E1P3.01"/>
    <property type="match status" value="1"/>
</dbReference>
<evidence type="ECO:0000313" key="3">
    <source>
        <dbReference type="Proteomes" id="UP001362899"/>
    </source>
</evidence>
<dbReference type="InterPro" id="IPR047122">
    <property type="entry name" value="Trans-enoyl_RdTase-like"/>
</dbReference>
<keyword evidence="3" id="KW-1185">Reference proteome</keyword>
<accession>A0AAV5RJ33</accession>
<gene>
    <name evidence="2" type="ORF">DASB73_025170</name>
</gene>
<dbReference type="InterPro" id="IPR036291">
    <property type="entry name" value="NAD(P)-bd_dom_sf"/>
</dbReference>
<dbReference type="Proteomes" id="UP001362899">
    <property type="component" value="Unassembled WGS sequence"/>
</dbReference>
<dbReference type="InterPro" id="IPR013154">
    <property type="entry name" value="ADH-like_N"/>
</dbReference>
<dbReference type="InterPro" id="IPR020843">
    <property type="entry name" value="ER"/>
</dbReference>
<dbReference type="Gene3D" id="3.40.50.720">
    <property type="entry name" value="NAD(P)-binding Rossmann-like Domain"/>
    <property type="match status" value="1"/>
</dbReference>
<dbReference type="Gene3D" id="3.90.180.10">
    <property type="entry name" value="Medium-chain alcohol dehydrogenases, catalytic domain"/>
    <property type="match status" value="1"/>
</dbReference>
<dbReference type="SMART" id="SM00829">
    <property type="entry name" value="PKS_ER"/>
    <property type="match status" value="1"/>
</dbReference>
<proteinExistence type="predicted"/>
<dbReference type="SUPFAM" id="SSF50129">
    <property type="entry name" value="GroES-like"/>
    <property type="match status" value="1"/>
</dbReference>
<comment type="caution">
    <text evidence="2">The sequence shown here is derived from an EMBL/GenBank/DDBJ whole genome shotgun (WGS) entry which is preliminary data.</text>
</comment>
<dbReference type="AlphaFoldDB" id="A0AAV5RJ33"/>
<dbReference type="InterPro" id="IPR011032">
    <property type="entry name" value="GroES-like_sf"/>
</dbReference>
<feature type="domain" description="Enoyl reductase (ER)" evidence="1">
    <location>
        <begin position="12"/>
        <end position="349"/>
    </location>
</feature>
<dbReference type="GO" id="GO:0016651">
    <property type="term" value="F:oxidoreductase activity, acting on NAD(P)H"/>
    <property type="evidence" value="ECO:0007669"/>
    <property type="project" value="InterPro"/>
</dbReference>
<organism evidence="2 3">
    <name type="scientific">Starmerella bacillaris</name>
    <name type="common">Yeast</name>
    <name type="synonym">Candida zemplinina</name>
    <dbReference type="NCBI Taxonomy" id="1247836"/>
    <lineage>
        <taxon>Eukaryota</taxon>
        <taxon>Fungi</taxon>
        <taxon>Dikarya</taxon>
        <taxon>Ascomycota</taxon>
        <taxon>Saccharomycotina</taxon>
        <taxon>Dipodascomycetes</taxon>
        <taxon>Dipodascales</taxon>
        <taxon>Trichomonascaceae</taxon>
        <taxon>Starmerella</taxon>
    </lineage>
</organism>